<organism evidence="1 2">
    <name type="scientific">Aquimarina brevivitae</name>
    <dbReference type="NCBI Taxonomy" id="323412"/>
    <lineage>
        <taxon>Bacteria</taxon>
        <taxon>Pseudomonadati</taxon>
        <taxon>Bacteroidota</taxon>
        <taxon>Flavobacteriia</taxon>
        <taxon>Flavobacteriales</taxon>
        <taxon>Flavobacteriaceae</taxon>
        <taxon>Aquimarina</taxon>
    </lineage>
</organism>
<dbReference type="Proteomes" id="UP000292262">
    <property type="component" value="Unassembled WGS sequence"/>
</dbReference>
<dbReference type="RefSeq" id="WP_130286851.1">
    <property type="nucleotide sequence ID" value="NZ_SGXE01000002.1"/>
</dbReference>
<gene>
    <name evidence="1" type="ORF">EV197_2317</name>
</gene>
<accession>A0A4Q7P2C1</accession>
<dbReference type="Gene3D" id="3.30.750.24">
    <property type="entry name" value="STAS domain"/>
    <property type="match status" value="1"/>
</dbReference>
<protein>
    <submittedName>
        <fullName evidence="1">Uncharacterized protein</fullName>
    </submittedName>
</protein>
<dbReference type="EMBL" id="SGXE01000002">
    <property type="protein sequence ID" value="RZS93737.1"/>
    <property type="molecule type" value="Genomic_DNA"/>
</dbReference>
<sequence>MIFNKEGSTTIITQEKSTIGDFLKKLDEKYTTFANDNVIINLFSLKSLTAKDITEFLMMSKTHKAKNRSFVIVTEQVTYDEVPEEITIVPTLQEAYDLVEMEEIERDLEF</sequence>
<name>A0A4Q7P2C1_9FLAO</name>
<dbReference type="InterPro" id="IPR036513">
    <property type="entry name" value="STAS_dom_sf"/>
</dbReference>
<proteinExistence type="predicted"/>
<dbReference type="AlphaFoldDB" id="A0A4Q7P2C1"/>
<evidence type="ECO:0000313" key="2">
    <source>
        <dbReference type="Proteomes" id="UP000292262"/>
    </source>
</evidence>
<dbReference type="OrthoDB" id="1442602at2"/>
<reference evidence="1 2" key="1">
    <citation type="submission" date="2019-02" db="EMBL/GenBank/DDBJ databases">
        <title>Genomic Encyclopedia of Type Strains, Phase IV (KMG-IV): sequencing the most valuable type-strain genomes for metagenomic binning, comparative biology and taxonomic classification.</title>
        <authorList>
            <person name="Goeker M."/>
        </authorList>
    </citation>
    <scope>NUCLEOTIDE SEQUENCE [LARGE SCALE GENOMIC DNA]</scope>
    <source>
        <strain evidence="1 2">DSM 17196</strain>
    </source>
</reference>
<evidence type="ECO:0000313" key="1">
    <source>
        <dbReference type="EMBL" id="RZS93737.1"/>
    </source>
</evidence>
<comment type="caution">
    <text evidence="1">The sequence shown here is derived from an EMBL/GenBank/DDBJ whole genome shotgun (WGS) entry which is preliminary data.</text>
</comment>
<keyword evidence="2" id="KW-1185">Reference proteome</keyword>